<keyword evidence="3" id="KW-1185">Reference proteome</keyword>
<dbReference type="AlphaFoldDB" id="A0A9N8VWD8"/>
<reference evidence="2" key="1">
    <citation type="submission" date="2021-06" db="EMBL/GenBank/DDBJ databases">
        <authorList>
            <person name="Kallberg Y."/>
            <person name="Tangrot J."/>
            <person name="Rosling A."/>
        </authorList>
    </citation>
    <scope>NUCLEOTIDE SEQUENCE</scope>
    <source>
        <strain evidence="2">MT106</strain>
    </source>
</reference>
<feature type="compositionally biased region" description="Polar residues" evidence="1">
    <location>
        <begin position="17"/>
        <end position="29"/>
    </location>
</feature>
<evidence type="ECO:0000256" key="1">
    <source>
        <dbReference type="SAM" id="MobiDB-lite"/>
    </source>
</evidence>
<organism evidence="2 3">
    <name type="scientific">Ambispora gerdemannii</name>
    <dbReference type="NCBI Taxonomy" id="144530"/>
    <lineage>
        <taxon>Eukaryota</taxon>
        <taxon>Fungi</taxon>
        <taxon>Fungi incertae sedis</taxon>
        <taxon>Mucoromycota</taxon>
        <taxon>Glomeromycotina</taxon>
        <taxon>Glomeromycetes</taxon>
        <taxon>Archaeosporales</taxon>
        <taxon>Ambisporaceae</taxon>
        <taxon>Ambispora</taxon>
    </lineage>
</organism>
<feature type="region of interest" description="Disordered" evidence="1">
    <location>
        <begin position="84"/>
        <end position="160"/>
    </location>
</feature>
<dbReference type="EMBL" id="CAJVPL010000192">
    <property type="protein sequence ID" value="CAG8462680.1"/>
    <property type="molecule type" value="Genomic_DNA"/>
</dbReference>
<feature type="compositionally biased region" description="Low complexity" evidence="1">
    <location>
        <begin position="130"/>
        <end position="139"/>
    </location>
</feature>
<proteinExistence type="predicted"/>
<evidence type="ECO:0000313" key="3">
    <source>
        <dbReference type="Proteomes" id="UP000789831"/>
    </source>
</evidence>
<sequence>MPLGQDSKIADMDQKGNLGNSRATKYQSSGQQIYTLKLQKTPTITDYFVSSTNAEAHSDPIIDDNVRLVLSSDSVNIARERRDNEFEADFDNNMEFGTNDDERIGNNDIKKLVDDNEKTGNNKTDDEGANDNSDNNGTDNNKKTDDMKPMMIMNSNLPIK</sequence>
<dbReference type="Proteomes" id="UP000789831">
    <property type="component" value="Unassembled WGS sequence"/>
</dbReference>
<feature type="region of interest" description="Disordered" evidence="1">
    <location>
        <begin position="1"/>
        <end position="29"/>
    </location>
</feature>
<protein>
    <submittedName>
        <fullName evidence="2">12079_t:CDS:1</fullName>
    </submittedName>
</protein>
<gene>
    <name evidence="2" type="ORF">AGERDE_LOCUS2336</name>
</gene>
<evidence type="ECO:0000313" key="2">
    <source>
        <dbReference type="EMBL" id="CAG8462680.1"/>
    </source>
</evidence>
<comment type="caution">
    <text evidence="2">The sequence shown here is derived from an EMBL/GenBank/DDBJ whole genome shotgun (WGS) entry which is preliminary data.</text>
</comment>
<accession>A0A9N8VWD8</accession>
<name>A0A9N8VWD8_9GLOM</name>
<feature type="compositionally biased region" description="Basic and acidic residues" evidence="1">
    <location>
        <begin position="100"/>
        <end position="126"/>
    </location>
</feature>